<sequence>MKITKSNFRQQTLSFTALRKANGGEDGLLRGHTLSYSRKITEIEELIEFNLTNSILKKNPNQNYDFLLIEQGNN</sequence>
<comment type="caution">
    <text evidence="1">The sequence shown here is derived from an EMBL/GenBank/DDBJ whole genome shotgun (WGS) entry which is preliminary data.</text>
</comment>
<accession>A0A3M7RHY7</accession>
<evidence type="ECO:0000313" key="1">
    <source>
        <dbReference type="EMBL" id="RNA23044.1"/>
    </source>
</evidence>
<dbReference type="Proteomes" id="UP000276133">
    <property type="component" value="Unassembled WGS sequence"/>
</dbReference>
<dbReference type="EMBL" id="REGN01003358">
    <property type="protein sequence ID" value="RNA23044.1"/>
    <property type="molecule type" value="Genomic_DNA"/>
</dbReference>
<gene>
    <name evidence="1" type="ORF">BpHYR1_014697</name>
</gene>
<dbReference type="AlphaFoldDB" id="A0A3M7RHY7"/>
<protein>
    <submittedName>
        <fullName evidence="1">Uncharacterized protein</fullName>
    </submittedName>
</protein>
<proteinExistence type="predicted"/>
<name>A0A3M7RHY7_BRAPC</name>
<keyword evidence="2" id="KW-1185">Reference proteome</keyword>
<reference evidence="1 2" key="1">
    <citation type="journal article" date="2018" name="Sci. Rep.">
        <title>Genomic signatures of local adaptation to the degree of environmental predictability in rotifers.</title>
        <authorList>
            <person name="Franch-Gras L."/>
            <person name="Hahn C."/>
            <person name="Garcia-Roger E.M."/>
            <person name="Carmona M.J."/>
            <person name="Serra M."/>
            <person name="Gomez A."/>
        </authorList>
    </citation>
    <scope>NUCLEOTIDE SEQUENCE [LARGE SCALE GENOMIC DNA]</scope>
    <source>
        <strain evidence="1">HYR1</strain>
    </source>
</reference>
<evidence type="ECO:0000313" key="2">
    <source>
        <dbReference type="Proteomes" id="UP000276133"/>
    </source>
</evidence>
<organism evidence="1 2">
    <name type="scientific">Brachionus plicatilis</name>
    <name type="common">Marine rotifer</name>
    <name type="synonym">Brachionus muelleri</name>
    <dbReference type="NCBI Taxonomy" id="10195"/>
    <lineage>
        <taxon>Eukaryota</taxon>
        <taxon>Metazoa</taxon>
        <taxon>Spiralia</taxon>
        <taxon>Gnathifera</taxon>
        <taxon>Rotifera</taxon>
        <taxon>Eurotatoria</taxon>
        <taxon>Monogononta</taxon>
        <taxon>Pseudotrocha</taxon>
        <taxon>Ploima</taxon>
        <taxon>Brachionidae</taxon>
        <taxon>Brachionus</taxon>
    </lineage>
</organism>